<dbReference type="AlphaFoldDB" id="A0A923NEC3"/>
<sequence>MWKETDEEILQQIPEKLLKWYDQNARILPWRENPQPYRVWVSEIMLQQTRVEAVKPYFERFLKALPTVEDLAQAPEEQLLKLWEGLGYYNRVRNLQRGARAVMAEHGGVIPASFEALKKLPGIGDYTAGAIGSIAFQIPVPAVDGNVLRVISRVLYRRDNILDAKVKRRIEGEIKEILPERTGDFNQSLMELGATVCLPNGAPKCNECPLQELCRAHLVGDEESLPVKTKAKKRKIEQRTVFLLVCDGKIALRKRPEKGLLAGLWELPSQEGMLGCAEAGKLLQTWGVRTLGELQKQTDAKHIFSHVEWHMTCWYVEAALDPDADVKELIWVSRKELDQDVALPAAFKTYRKVIEKIL</sequence>
<dbReference type="NCBIfam" id="TIGR01084">
    <property type="entry name" value="mutY"/>
    <property type="match status" value="1"/>
</dbReference>
<dbReference type="Proteomes" id="UP000644115">
    <property type="component" value="Unassembled WGS sequence"/>
</dbReference>
<dbReference type="InterPro" id="IPR015797">
    <property type="entry name" value="NUDIX_hydrolase-like_dom_sf"/>
</dbReference>
<dbReference type="SUPFAM" id="SSF48150">
    <property type="entry name" value="DNA-glycosylase"/>
    <property type="match status" value="1"/>
</dbReference>
<keyword evidence="13 14" id="KW-0326">Glycosidase</keyword>
<evidence type="ECO:0000256" key="7">
    <source>
        <dbReference type="ARBA" id="ARBA00022723"/>
    </source>
</evidence>
<keyword evidence="9" id="KW-0378">Hydrolase</keyword>
<evidence type="ECO:0000256" key="5">
    <source>
        <dbReference type="ARBA" id="ARBA00022023"/>
    </source>
</evidence>
<dbReference type="GO" id="GO:0006284">
    <property type="term" value="P:base-excision repair"/>
    <property type="evidence" value="ECO:0007669"/>
    <property type="project" value="UniProtKB-UniRule"/>
</dbReference>
<evidence type="ECO:0000256" key="11">
    <source>
        <dbReference type="ARBA" id="ARBA00023014"/>
    </source>
</evidence>
<dbReference type="InterPro" id="IPR003265">
    <property type="entry name" value="HhH-GPD_domain"/>
</dbReference>
<dbReference type="PANTHER" id="PTHR42944">
    <property type="entry name" value="ADENINE DNA GLYCOSYLASE"/>
    <property type="match status" value="1"/>
</dbReference>
<evidence type="ECO:0000256" key="13">
    <source>
        <dbReference type="ARBA" id="ARBA00023295"/>
    </source>
</evidence>
<dbReference type="GO" id="GO:0034039">
    <property type="term" value="F:8-oxo-7,8-dihydroguanine DNA N-glycosylase activity"/>
    <property type="evidence" value="ECO:0007669"/>
    <property type="project" value="TreeGrafter"/>
</dbReference>
<comment type="caution">
    <text evidence="16">The sequence shown here is derived from an EMBL/GenBank/DDBJ whole genome shotgun (WGS) entry which is preliminary data.</text>
</comment>
<dbReference type="Pfam" id="PF00633">
    <property type="entry name" value="HHH"/>
    <property type="match status" value="1"/>
</dbReference>
<dbReference type="InterPro" id="IPR029119">
    <property type="entry name" value="MutY_C"/>
</dbReference>
<comment type="cofactor">
    <cofactor evidence="14">
        <name>[4Fe-4S] cluster</name>
        <dbReference type="ChEBI" id="CHEBI:49883"/>
    </cofactor>
    <text evidence="14">Binds 1 [4Fe-4S] cluster.</text>
</comment>
<dbReference type="Gene3D" id="1.10.340.30">
    <property type="entry name" value="Hypothetical protein, domain 2"/>
    <property type="match status" value="1"/>
</dbReference>
<dbReference type="Gene3D" id="3.90.79.10">
    <property type="entry name" value="Nucleoside Triphosphate Pyrophosphohydrolase"/>
    <property type="match status" value="1"/>
</dbReference>
<evidence type="ECO:0000256" key="10">
    <source>
        <dbReference type="ARBA" id="ARBA00023004"/>
    </source>
</evidence>
<comment type="similarity">
    <text evidence="3 14">Belongs to the Nth/MutY family.</text>
</comment>
<evidence type="ECO:0000256" key="4">
    <source>
        <dbReference type="ARBA" id="ARBA00012045"/>
    </source>
</evidence>
<evidence type="ECO:0000256" key="2">
    <source>
        <dbReference type="ARBA" id="ARBA00002933"/>
    </source>
</evidence>
<dbReference type="GO" id="GO:0032357">
    <property type="term" value="F:oxidized purine DNA binding"/>
    <property type="evidence" value="ECO:0007669"/>
    <property type="project" value="TreeGrafter"/>
</dbReference>
<evidence type="ECO:0000256" key="6">
    <source>
        <dbReference type="ARBA" id="ARBA00022485"/>
    </source>
</evidence>
<dbReference type="SMART" id="SM00478">
    <property type="entry name" value="ENDO3c"/>
    <property type="match status" value="1"/>
</dbReference>
<dbReference type="FunFam" id="1.10.340.30:FF:000002">
    <property type="entry name" value="Adenine DNA glycosylase"/>
    <property type="match status" value="1"/>
</dbReference>
<keyword evidence="7" id="KW-0479">Metal-binding</keyword>
<organism evidence="16 17">
    <name type="scientific">Lentihominibacter faecis</name>
    <dbReference type="NCBI Taxonomy" id="2764712"/>
    <lineage>
        <taxon>Bacteria</taxon>
        <taxon>Bacillati</taxon>
        <taxon>Bacillota</taxon>
        <taxon>Clostridia</taxon>
        <taxon>Peptostreptococcales</taxon>
        <taxon>Anaerovoracaceae</taxon>
        <taxon>Lentihominibacter</taxon>
    </lineage>
</organism>
<keyword evidence="8 14" id="KW-0227">DNA damage</keyword>
<dbReference type="GO" id="GO:0000701">
    <property type="term" value="F:purine-specific mismatch base pair DNA N-glycosylase activity"/>
    <property type="evidence" value="ECO:0007669"/>
    <property type="project" value="UniProtKB-EC"/>
</dbReference>
<dbReference type="CDD" id="cd03431">
    <property type="entry name" value="NUDIX_DNA_Glycosylase_C-MutY"/>
    <property type="match status" value="1"/>
</dbReference>
<dbReference type="GO" id="GO:0046872">
    <property type="term" value="F:metal ion binding"/>
    <property type="evidence" value="ECO:0007669"/>
    <property type="project" value="UniProtKB-UniRule"/>
</dbReference>
<dbReference type="PANTHER" id="PTHR42944:SF1">
    <property type="entry name" value="ADENINE DNA GLYCOSYLASE"/>
    <property type="match status" value="1"/>
</dbReference>
<keyword evidence="6" id="KW-0004">4Fe-4S</keyword>
<comment type="catalytic activity">
    <reaction evidence="1 14">
        <text>Hydrolyzes free adenine bases from 7,8-dihydro-8-oxoguanine:adenine mismatched double-stranded DNA, leaving an apurinic site.</text>
        <dbReference type="EC" id="3.2.2.31"/>
    </reaction>
</comment>
<evidence type="ECO:0000313" key="16">
    <source>
        <dbReference type="EMBL" id="MBC5999551.1"/>
    </source>
</evidence>
<evidence type="ECO:0000256" key="1">
    <source>
        <dbReference type="ARBA" id="ARBA00000843"/>
    </source>
</evidence>
<dbReference type="CDD" id="cd00056">
    <property type="entry name" value="ENDO3c"/>
    <property type="match status" value="1"/>
</dbReference>
<keyword evidence="12" id="KW-0234">DNA repair</keyword>
<dbReference type="Pfam" id="PF00730">
    <property type="entry name" value="HhH-GPD"/>
    <property type="match status" value="1"/>
</dbReference>
<dbReference type="InterPro" id="IPR011257">
    <property type="entry name" value="DNA_glycosylase"/>
</dbReference>
<proteinExistence type="inferred from homology"/>
<dbReference type="InterPro" id="IPR005760">
    <property type="entry name" value="A/G_AdeGlyc_MutY"/>
</dbReference>
<dbReference type="InterPro" id="IPR000445">
    <property type="entry name" value="HhH_motif"/>
</dbReference>
<dbReference type="GO" id="GO:0035485">
    <property type="term" value="F:adenine/guanine mispair binding"/>
    <property type="evidence" value="ECO:0007669"/>
    <property type="project" value="TreeGrafter"/>
</dbReference>
<dbReference type="InterPro" id="IPR044298">
    <property type="entry name" value="MIG/MutY"/>
</dbReference>
<protein>
    <recommendedName>
        <fullName evidence="5 14">Adenine DNA glycosylase</fullName>
        <ecNumber evidence="4 14">3.2.2.31</ecNumber>
    </recommendedName>
</protein>
<keyword evidence="17" id="KW-1185">Reference proteome</keyword>
<reference evidence="16" key="1">
    <citation type="submission" date="2020-08" db="EMBL/GenBank/DDBJ databases">
        <authorList>
            <person name="Liu C."/>
            <person name="Sun Q."/>
        </authorList>
    </citation>
    <scope>NUCLEOTIDE SEQUENCE</scope>
    <source>
        <strain evidence="16">BX16</strain>
    </source>
</reference>
<evidence type="ECO:0000256" key="14">
    <source>
        <dbReference type="RuleBase" id="RU365096"/>
    </source>
</evidence>
<evidence type="ECO:0000256" key="8">
    <source>
        <dbReference type="ARBA" id="ARBA00022763"/>
    </source>
</evidence>
<evidence type="ECO:0000256" key="3">
    <source>
        <dbReference type="ARBA" id="ARBA00008343"/>
    </source>
</evidence>
<evidence type="ECO:0000256" key="12">
    <source>
        <dbReference type="ARBA" id="ARBA00023204"/>
    </source>
</evidence>
<evidence type="ECO:0000313" key="17">
    <source>
        <dbReference type="Proteomes" id="UP000644115"/>
    </source>
</evidence>
<dbReference type="InterPro" id="IPR004036">
    <property type="entry name" value="Endonuclease-III-like_CS2"/>
</dbReference>
<dbReference type="PROSITE" id="PS01155">
    <property type="entry name" value="ENDONUCLEASE_III_2"/>
    <property type="match status" value="1"/>
</dbReference>
<dbReference type="SUPFAM" id="SSF55811">
    <property type="entry name" value="Nudix"/>
    <property type="match status" value="1"/>
</dbReference>
<dbReference type="GO" id="GO:0006298">
    <property type="term" value="P:mismatch repair"/>
    <property type="evidence" value="ECO:0007669"/>
    <property type="project" value="TreeGrafter"/>
</dbReference>
<dbReference type="Pfam" id="PF14815">
    <property type="entry name" value="NUDIX_4"/>
    <property type="match status" value="1"/>
</dbReference>
<gene>
    <name evidence="16" type="primary">mutY</name>
    <name evidence="16" type="ORF">H8876_06020</name>
</gene>
<evidence type="ECO:0000256" key="9">
    <source>
        <dbReference type="ARBA" id="ARBA00022801"/>
    </source>
</evidence>
<dbReference type="EMBL" id="JACRWC010000074">
    <property type="protein sequence ID" value="MBC5999551.1"/>
    <property type="molecule type" value="Genomic_DNA"/>
</dbReference>
<name>A0A923NEC3_9FIRM</name>
<feature type="domain" description="HhH-GPD" evidence="15">
    <location>
        <begin position="45"/>
        <end position="195"/>
    </location>
</feature>
<dbReference type="Gene3D" id="1.10.1670.10">
    <property type="entry name" value="Helix-hairpin-Helix base-excision DNA repair enzymes (C-terminal)"/>
    <property type="match status" value="1"/>
</dbReference>
<dbReference type="EC" id="3.2.2.31" evidence="4 14"/>
<accession>A0A923NEC3</accession>
<comment type="function">
    <text evidence="2">Adenine glycosylase active on G-A mispairs. MutY also corrects error-prone DNA synthesis past GO lesions which are due to the oxidatively damaged form of guanine: 7,8-dihydro-8-oxoguanine (8-oxo-dGTP).</text>
</comment>
<evidence type="ECO:0000259" key="15">
    <source>
        <dbReference type="SMART" id="SM00478"/>
    </source>
</evidence>
<keyword evidence="11" id="KW-0411">Iron-sulfur</keyword>
<keyword evidence="10 14" id="KW-0408">Iron</keyword>
<dbReference type="GO" id="GO:0051539">
    <property type="term" value="F:4 iron, 4 sulfur cluster binding"/>
    <property type="evidence" value="ECO:0007669"/>
    <property type="project" value="UniProtKB-UniRule"/>
</dbReference>
<dbReference type="InterPro" id="IPR023170">
    <property type="entry name" value="HhH_base_excis_C"/>
</dbReference>